<dbReference type="Proteomes" id="UP000663828">
    <property type="component" value="Unassembled WGS sequence"/>
</dbReference>
<gene>
    <name evidence="1" type="ORF">EDS130_LOCUS18731</name>
    <name evidence="2" type="ORF">XAT740_LOCUS55451</name>
</gene>
<accession>A0A814MAW2</accession>
<evidence type="ECO:0000313" key="4">
    <source>
        <dbReference type="Proteomes" id="UP000663852"/>
    </source>
</evidence>
<comment type="caution">
    <text evidence="1">The sequence shown here is derived from an EMBL/GenBank/DDBJ whole genome shotgun (WGS) entry which is preliminary data.</text>
</comment>
<dbReference type="Proteomes" id="UP000663852">
    <property type="component" value="Unassembled WGS sequence"/>
</dbReference>
<evidence type="ECO:0000313" key="1">
    <source>
        <dbReference type="EMBL" id="CAF1076741.1"/>
    </source>
</evidence>
<protein>
    <submittedName>
        <fullName evidence="1">Uncharacterized protein</fullName>
    </submittedName>
</protein>
<evidence type="ECO:0000313" key="2">
    <source>
        <dbReference type="EMBL" id="CAF1653443.1"/>
    </source>
</evidence>
<dbReference type="AlphaFoldDB" id="A0A814MAW2"/>
<proteinExistence type="predicted"/>
<organism evidence="1 4">
    <name type="scientific">Adineta ricciae</name>
    <name type="common">Rotifer</name>
    <dbReference type="NCBI Taxonomy" id="249248"/>
    <lineage>
        <taxon>Eukaryota</taxon>
        <taxon>Metazoa</taxon>
        <taxon>Spiralia</taxon>
        <taxon>Gnathifera</taxon>
        <taxon>Rotifera</taxon>
        <taxon>Eurotatoria</taxon>
        <taxon>Bdelloidea</taxon>
        <taxon>Adinetida</taxon>
        <taxon>Adinetidae</taxon>
        <taxon>Adineta</taxon>
    </lineage>
</organism>
<evidence type="ECO:0000313" key="3">
    <source>
        <dbReference type="Proteomes" id="UP000663828"/>
    </source>
</evidence>
<dbReference type="EMBL" id="CAJNOR010010390">
    <property type="protein sequence ID" value="CAF1653443.1"/>
    <property type="molecule type" value="Genomic_DNA"/>
</dbReference>
<keyword evidence="3" id="KW-1185">Reference proteome</keyword>
<reference evidence="1" key="1">
    <citation type="submission" date="2021-02" db="EMBL/GenBank/DDBJ databases">
        <authorList>
            <person name="Nowell W R."/>
        </authorList>
    </citation>
    <scope>NUCLEOTIDE SEQUENCE</scope>
</reference>
<sequence length="171" mass="19097">MDDTLSPQVAYDTKQDSDAVCSDYLRNFTAYQNRFCMSGEMSGVYKTSSQSIQSLFLFLWSHSLDNAGNIVAKDFKNVDGLIHVTDGAGAAPSGAEKVRINDTDRQAWFFGSYGFHQLLIKDSTQASLNFIDSSTTTVIKKSRWISFATVELFTKESQKLILSRPPFSIYS</sequence>
<name>A0A814MAW2_ADIRI</name>
<dbReference type="EMBL" id="CAJNOJ010000088">
    <property type="protein sequence ID" value="CAF1076741.1"/>
    <property type="molecule type" value="Genomic_DNA"/>
</dbReference>